<dbReference type="InterPro" id="IPR052847">
    <property type="entry name" value="Ext_Synaptotagmin/KAHRP-like"/>
</dbReference>
<dbReference type="GO" id="GO:0016020">
    <property type="term" value="C:membrane"/>
    <property type="evidence" value="ECO:0007669"/>
    <property type="project" value="UniProtKB-SubCell"/>
</dbReference>
<evidence type="ECO:0000256" key="2">
    <source>
        <dbReference type="ARBA" id="ARBA00022448"/>
    </source>
</evidence>
<dbReference type="CDD" id="cd21669">
    <property type="entry name" value="SMP_SF"/>
    <property type="match status" value="1"/>
</dbReference>
<dbReference type="PANTHER" id="PTHR47042:SF4">
    <property type="entry name" value="OS02G0313700 PROTEIN"/>
    <property type="match status" value="1"/>
</dbReference>
<keyword evidence="4" id="KW-0446">Lipid-binding</keyword>
<dbReference type="PANTHER" id="PTHR47042">
    <property type="entry name" value="C2 DOMAIN-CONTAINING PROTEIN-LIKE"/>
    <property type="match status" value="1"/>
</dbReference>
<dbReference type="InterPro" id="IPR031468">
    <property type="entry name" value="SMP_LBD"/>
</dbReference>
<evidence type="ECO:0000256" key="1">
    <source>
        <dbReference type="ARBA" id="ARBA00004370"/>
    </source>
</evidence>
<evidence type="ECO:0000313" key="7">
    <source>
        <dbReference type="EMBL" id="BAS78334.1"/>
    </source>
</evidence>
<name>A0A0P0VI61_ORYSJ</name>
<keyword evidence="3" id="KW-0445">Lipid transport</keyword>
<accession>A0A0P0VI61</accession>
<reference evidence="7 8" key="3">
    <citation type="journal article" date="2013" name="Rice">
        <title>Improvement of the Oryza sativa Nipponbare reference genome using next generation sequence and optical map data.</title>
        <authorList>
            <person name="Kawahara Y."/>
            <person name="de la Bastide M."/>
            <person name="Hamilton J.P."/>
            <person name="Kanamori H."/>
            <person name="McCombie W.R."/>
            <person name="Ouyang S."/>
            <person name="Schwartz D.C."/>
            <person name="Tanaka T."/>
            <person name="Wu J."/>
            <person name="Zhou S."/>
            <person name="Childs K.L."/>
            <person name="Davidson R.M."/>
            <person name="Lin H."/>
            <person name="Quesada-Ocampo L."/>
            <person name="Vaillancourt B."/>
            <person name="Sakai H."/>
            <person name="Lee S.S."/>
            <person name="Kim J."/>
            <person name="Numa H."/>
            <person name="Itoh T."/>
            <person name="Buell C.R."/>
            <person name="Matsumoto T."/>
        </authorList>
    </citation>
    <scope>NUCLEOTIDE SEQUENCE [LARGE SCALE GENOMIC DNA]</scope>
    <source>
        <strain evidence="8">cv. Nipponbare</strain>
    </source>
</reference>
<dbReference type="ExpressionAtlas" id="A0A0P0VI61">
    <property type="expression patterns" value="baseline and differential"/>
</dbReference>
<evidence type="ECO:0000313" key="8">
    <source>
        <dbReference type="Proteomes" id="UP000059680"/>
    </source>
</evidence>
<gene>
    <name evidence="7" type="ordered locus">Os02g0313700</name>
    <name evidence="7" type="ORF">OSNPB_020313700</name>
</gene>
<dbReference type="PROSITE" id="PS51847">
    <property type="entry name" value="SMP"/>
    <property type="match status" value="1"/>
</dbReference>
<protein>
    <submittedName>
        <fullName evidence="7">Os02g0313700 protein</fullName>
    </submittedName>
</protein>
<organism evidence="7 8">
    <name type="scientific">Oryza sativa subsp. japonica</name>
    <name type="common">Rice</name>
    <dbReference type="NCBI Taxonomy" id="39947"/>
    <lineage>
        <taxon>Eukaryota</taxon>
        <taxon>Viridiplantae</taxon>
        <taxon>Streptophyta</taxon>
        <taxon>Embryophyta</taxon>
        <taxon>Tracheophyta</taxon>
        <taxon>Spermatophyta</taxon>
        <taxon>Magnoliopsida</taxon>
        <taxon>Liliopsida</taxon>
        <taxon>Poales</taxon>
        <taxon>Poaceae</taxon>
        <taxon>BOP clade</taxon>
        <taxon>Oryzoideae</taxon>
        <taxon>Oryzeae</taxon>
        <taxon>Oryzinae</taxon>
        <taxon>Oryza</taxon>
        <taxon>Oryza sativa</taxon>
    </lineage>
</organism>
<evidence type="ECO:0000256" key="5">
    <source>
        <dbReference type="ARBA" id="ARBA00023136"/>
    </source>
</evidence>
<evidence type="ECO:0000256" key="4">
    <source>
        <dbReference type="ARBA" id="ARBA00023121"/>
    </source>
</evidence>
<feature type="domain" description="SMP-LTD" evidence="6">
    <location>
        <begin position="112"/>
        <end position="239"/>
    </location>
</feature>
<dbReference type="Proteomes" id="UP000059680">
    <property type="component" value="Chromosome 2"/>
</dbReference>
<dbReference type="GO" id="GO:0008289">
    <property type="term" value="F:lipid binding"/>
    <property type="evidence" value="ECO:0007669"/>
    <property type="project" value="UniProtKB-KW"/>
</dbReference>
<evidence type="ECO:0000259" key="6">
    <source>
        <dbReference type="PROSITE" id="PS51847"/>
    </source>
</evidence>
<dbReference type="AlphaFoldDB" id="A0A0P0VI61"/>
<dbReference type="EMBL" id="AP014958">
    <property type="protein sequence ID" value="BAS78334.1"/>
    <property type="molecule type" value="Genomic_DNA"/>
</dbReference>
<reference evidence="8" key="1">
    <citation type="journal article" date="2005" name="Nature">
        <title>The map-based sequence of the rice genome.</title>
        <authorList>
            <consortium name="International rice genome sequencing project (IRGSP)"/>
            <person name="Matsumoto T."/>
            <person name="Wu J."/>
            <person name="Kanamori H."/>
            <person name="Katayose Y."/>
            <person name="Fujisawa M."/>
            <person name="Namiki N."/>
            <person name="Mizuno H."/>
            <person name="Yamamoto K."/>
            <person name="Antonio B.A."/>
            <person name="Baba T."/>
            <person name="Sakata K."/>
            <person name="Nagamura Y."/>
            <person name="Aoki H."/>
            <person name="Arikawa K."/>
            <person name="Arita K."/>
            <person name="Bito T."/>
            <person name="Chiden Y."/>
            <person name="Fujitsuka N."/>
            <person name="Fukunaka R."/>
            <person name="Hamada M."/>
            <person name="Harada C."/>
            <person name="Hayashi A."/>
            <person name="Hijishita S."/>
            <person name="Honda M."/>
            <person name="Hosokawa S."/>
            <person name="Ichikawa Y."/>
            <person name="Idonuma A."/>
            <person name="Iijima M."/>
            <person name="Ikeda M."/>
            <person name="Ikeno M."/>
            <person name="Ito K."/>
            <person name="Ito S."/>
            <person name="Ito T."/>
            <person name="Ito Y."/>
            <person name="Ito Y."/>
            <person name="Iwabuchi A."/>
            <person name="Kamiya K."/>
            <person name="Karasawa W."/>
            <person name="Kurita K."/>
            <person name="Katagiri S."/>
            <person name="Kikuta A."/>
            <person name="Kobayashi H."/>
            <person name="Kobayashi N."/>
            <person name="Machita K."/>
            <person name="Maehara T."/>
            <person name="Masukawa M."/>
            <person name="Mizubayashi T."/>
            <person name="Mukai Y."/>
            <person name="Nagasaki H."/>
            <person name="Nagata Y."/>
            <person name="Naito S."/>
            <person name="Nakashima M."/>
            <person name="Nakama Y."/>
            <person name="Nakamichi Y."/>
            <person name="Nakamura M."/>
            <person name="Meguro A."/>
            <person name="Negishi M."/>
            <person name="Ohta I."/>
            <person name="Ohta T."/>
            <person name="Okamoto M."/>
            <person name="Ono N."/>
            <person name="Saji S."/>
            <person name="Sakaguchi M."/>
            <person name="Sakai K."/>
            <person name="Shibata M."/>
            <person name="Shimokawa T."/>
            <person name="Song J."/>
            <person name="Takazaki Y."/>
            <person name="Terasawa K."/>
            <person name="Tsugane M."/>
            <person name="Tsuji K."/>
            <person name="Ueda S."/>
            <person name="Waki K."/>
            <person name="Yamagata H."/>
            <person name="Yamamoto M."/>
            <person name="Yamamoto S."/>
            <person name="Yamane H."/>
            <person name="Yoshiki S."/>
            <person name="Yoshihara R."/>
            <person name="Yukawa K."/>
            <person name="Zhong H."/>
            <person name="Yano M."/>
            <person name="Yuan Q."/>
            <person name="Ouyang S."/>
            <person name="Liu J."/>
            <person name="Jones K.M."/>
            <person name="Gansberger K."/>
            <person name="Moffat K."/>
            <person name="Hill J."/>
            <person name="Bera J."/>
            <person name="Fadrosh D."/>
            <person name="Jin S."/>
            <person name="Johri S."/>
            <person name="Kim M."/>
            <person name="Overton L."/>
            <person name="Reardon M."/>
            <person name="Tsitrin T."/>
            <person name="Vuong H."/>
            <person name="Weaver B."/>
            <person name="Ciecko A."/>
            <person name="Tallon L."/>
            <person name="Jackson J."/>
            <person name="Pai G."/>
            <person name="Aken S.V."/>
            <person name="Utterback T."/>
            <person name="Reidmuller S."/>
            <person name="Feldblyum T."/>
            <person name="Hsiao J."/>
            <person name="Zismann V."/>
            <person name="Iobst S."/>
            <person name="de Vazeille A.R."/>
            <person name="Buell C.R."/>
            <person name="Ying K."/>
            <person name="Li Y."/>
            <person name="Lu T."/>
            <person name="Huang Y."/>
            <person name="Zhao Q."/>
            <person name="Feng Q."/>
            <person name="Zhang L."/>
            <person name="Zhu J."/>
            <person name="Weng Q."/>
            <person name="Mu J."/>
            <person name="Lu Y."/>
            <person name="Fan D."/>
            <person name="Liu Y."/>
            <person name="Guan J."/>
            <person name="Zhang Y."/>
            <person name="Yu S."/>
            <person name="Liu X."/>
            <person name="Zhang Y."/>
            <person name="Hong G."/>
            <person name="Han B."/>
            <person name="Choisne N."/>
            <person name="Demange N."/>
            <person name="Orjeda G."/>
            <person name="Samain S."/>
            <person name="Cattolico L."/>
            <person name="Pelletier E."/>
            <person name="Couloux A."/>
            <person name="Segurens B."/>
            <person name="Wincker P."/>
            <person name="D'Hont A."/>
            <person name="Scarpelli C."/>
            <person name="Weissenbach J."/>
            <person name="Salanoubat M."/>
            <person name="Quetier F."/>
            <person name="Yu Y."/>
            <person name="Kim H.R."/>
            <person name="Rambo T."/>
            <person name="Currie J."/>
            <person name="Collura K."/>
            <person name="Luo M."/>
            <person name="Yang T."/>
            <person name="Ammiraju J.S.S."/>
            <person name="Engler F."/>
            <person name="Soderlund C."/>
            <person name="Wing R.A."/>
            <person name="Palmer L.E."/>
            <person name="de la Bastide M."/>
            <person name="Spiegel L."/>
            <person name="Nascimento L."/>
            <person name="Zutavern T."/>
            <person name="O'Shaughnessy A."/>
            <person name="Dike S."/>
            <person name="Dedhia N."/>
            <person name="Preston R."/>
            <person name="Balija V."/>
            <person name="McCombie W.R."/>
            <person name="Chow T."/>
            <person name="Chen H."/>
            <person name="Chung M."/>
            <person name="Chen C."/>
            <person name="Shaw J."/>
            <person name="Wu H."/>
            <person name="Hsiao K."/>
            <person name="Chao Y."/>
            <person name="Chu M."/>
            <person name="Cheng C."/>
            <person name="Hour A."/>
            <person name="Lee P."/>
            <person name="Lin S."/>
            <person name="Lin Y."/>
            <person name="Liou J."/>
            <person name="Liu S."/>
            <person name="Hsing Y."/>
            <person name="Raghuvanshi S."/>
            <person name="Mohanty A."/>
            <person name="Bharti A.K."/>
            <person name="Gaur A."/>
            <person name="Gupta V."/>
            <person name="Kumar D."/>
            <person name="Ravi V."/>
            <person name="Vij S."/>
            <person name="Kapur A."/>
            <person name="Khurana P."/>
            <person name="Khurana P."/>
            <person name="Khurana J.P."/>
            <person name="Tyagi A.K."/>
            <person name="Gaikwad K."/>
            <person name="Singh A."/>
            <person name="Dalal V."/>
            <person name="Srivastava S."/>
            <person name="Dixit A."/>
            <person name="Pal A.K."/>
            <person name="Ghazi I.A."/>
            <person name="Yadav M."/>
            <person name="Pandit A."/>
            <person name="Bhargava A."/>
            <person name="Sureshbabu K."/>
            <person name="Batra K."/>
            <person name="Sharma T.R."/>
            <person name="Mohapatra T."/>
            <person name="Singh N.K."/>
            <person name="Messing J."/>
            <person name="Nelson A.B."/>
            <person name="Fuks G."/>
            <person name="Kavchok S."/>
            <person name="Keizer G."/>
            <person name="Linton E."/>
            <person name="Llaca V."/>
            <person name="Song R."/>
            <person name="Tanyolac B."/>
            <person name="Young S."/>
            <person name="Ho-Il K."/>
            <person name="Hahn J.H."/>
            <person name="Sangsakoo G."/>
            <person name="Vanavichit A."/>
            <person name="de Mattos Luiz.A.T."/>
            <person name="Zimmer P.D."/>
            <person name="Malone G."/>
            <person name="Dellagostin O."/>
            <person name="de Oliveira A.C."/>
            <person name="Bevan M."/>
            <person name="Bancroft I."/>
            <person name="Minx P."/>
            <person name="Cordum H."/>
            <person name="Wilson R."/>
            <person name="Cheng Z."/>
            <person name="Jin W."/>
            <person name="Jiang J."/>
            <person name="Leong S.A."/>
            <person name="Iwama H."/>
            <person name="Gojobori T."/>
            <person name="Itoh T."/>
            <person name="Niimura Y."/>
            <person name="Fujii Y."/>
            <person name="Habara T."/>
            <person name="Sakai H."/>
            <person name="Sato Y."/>
            <person name="Wilson G."/>
            <person name="Kumar K."/>
            <person name="McCouch S."/>
            <person name="Juretic N."/>
            <person name="Hoen D."/>
            <person name="Wright S."/>
            <person name="Bruskiewich R."/>
            <person name="Bureau T."/>
            <person name="Miyao A."/>
            <person name="Hirochika H."/>
            <person name="Nishikawa T."/>
            <person name="Kadowaki K."/>
            <person name="Sugiura M."/>
            <person name="Burr B."/>
            <person name="Sasaki T."/>
        </authorList>
    </citation>
    <scope>NUCLEOTIDE SEQUENCE [LARGE SCALE GENOMIC DNA]</scope>
    <source>
        <strain evidence="8">cv. Nipponbare</strain>
    </source>
</reference>
<keyword evidence="8" id="KW-1185">Reference proteome</keyword>
<reference evidence="7 8" key="2">
    <citation type="journal article" date="2013" name="Plant Cell Physiol.">
        <title>Rice Annotation Project Database (RAP-DB): an integrative and interactive database for rice genomics.</title>
        <authorList>
            <person name="Sakai H."/>
            <person name="Lee S.S."/>
            <person name="Tanaka T."/>
            <person name="Numa H."/>
            <person name="Kim J."/>
            <person name="Kawahara Y."/>
            <person name="Wakimoto H."/>
            <person name="Yang C.C."/>
            <person name="Iwamoto M."/>
            <person name="Abe T."/>
            <person name="Yamada Y."/>
            <person name="Muto A."/>
            <person name="Inokuchi H."/>
            <person name="Ikemura T."/>
            <person name="Matsumoto T."/>
            <person name="Sasaki T."/>
            <person name="Itoh T."/>
        </authorList>
    </citation>
    <scope>NUCLEOTIDE SEQUENCE [LARGE SCALE GENOMIC DNA]</scope>
    <source>
        <strain evidence="8">cv. Nipponbare</strain>
    </source>
</reference>
<evidence type="ECO:0000256" key="3">
    <source>
        <dbReference type="ARBA" id="ARBA00023055"/>
    </source>
</evidence>
<keyword evidence="5" id="KW-0472">Membrane</keyword>
<proteinExistence type="predicted"/>
<dbReference type="GO" id="GO:0006869">
    <property type="term" value="P:lipid transport"/>
    <property type="evidence" value="ECO:0007669"/>
    <property type="project" value="UniProtKB-KW"/>
</dbReference>
<dbReference type="Gramene" id="Os02t0313700-01">
    <property type="protein sequence ID" value="Os02t0313700-01"/>
    <property type="gene ID" value="Os02g0313700"/>
</dbReference>
<sequence>MPRKNYISLAKLKRQPFKHGEQKKYIVVIWIGKISDKKILNSVISVFTELTAQGSISRVFVILFFLVSYNTCRMIDFSYIANQVNERYTMRLRKRIQHEERKCANQRRLLSDAETVRWLNYAVEKIWPVCMERVASEQFLLPIFPWFLEKFKPWTARKAVIQDLYLGRNPPMFTDIRVVRQSTDDDHLVLEIGMNFLSADDMNATMAVQLRKRLGFGITANMHITGMHVEGKNLCLHRS</sequence>
<comment type="subcellular location">
    <subcellularLocation>
        <location evidence="1">Membrane</location>
    </subcellularLocation>
</comment>
<keyword evidence="2" id="KW-0813">Transport</keyword>